<sequence length="223" mass="22793">MTAAALAAKLAQHVLGDDPQATTLALAALVAGGLVEGGALGALQASGLRRRLPQLNARRWRWVTTAVAGLGWAVASVPGVLTPDDGAPEPALPLVLAGALALGAVMGAILGAAQATTLRRLVRRPARWVLGNTLAWPPTMAVIFLGATTPESTWSTPSVAALGTVTGLVAGTALGVVTGRFLPGDDDIVPVKNRSSAPTRPMRIRRTEAAAAHRPRLRRGPTG</sequence>
<evidence type="ECO:0000313" key="3">
    <source>
        <dbReference type="EMBL" id="GCE43678.1"/>
    </source>
</evidence>
<keyword evidence="2" id="KW-0812">Transmembrane</keyword>
<evidence type="ECO:0000256" key="1">
    <source>
        <dbReference type="SAM" id="MobiDB-lite"/>
    </source>
</evidence>
<keyword evidence="2" id="KW-1133">Transmembrane helix</keyword>
<feature type="region of interest" description="Disordered" evidence="1">
    <location>
        <begin position="192"/>
        <end position="223"/>
    </location>
</feature>
<keyword evidence="2" id="KW-0472">Membrane</keyword>
<evidence type="ECO:0000256" key="2">
    <source>
        <dbReference type="SAM" id="Phobius"/>
    </source>
</evidence>
<proteinExistence type="predicted"/>
<feature type="transmembrane region" description="Helical" evidence="2">
    <location>
        <begin position="128"/>
        <end position="147"/>
    </location>
</feature>
<protein>
    <submittedName>
        <fullName evidence="3">Uncharacterized protein</fullName>
    </submittedName>
</protein>
<reference evidence="3 4" key="1">
    <citation type="submission" date="2018-11" db="EMBL/GenBank/DDBJ databases">
        <title>Microbial catabolism of amino acid.</title>
        <authorList>
            <person name="Hibi M."/>
            <person name="Ogawa J."/>
        </authorList>
    </citation>
    <scope>NUCLEOTIDE SEQUENCE [LARGE SCALE GENOMIC DNA]</scope>
    <source>
        <strain evidence="3 4">C31-06</strain>
    </source>
</reference>
<comment type="caution">
    <text evidence="3">The sequence shown here is derived from an EMBL/GenBank/DDBJ whole genome shotgun (WGS) entry which is preliminary data.</text>
</comment>
<dbReference type="AlphaFoldDB" id="A0A402CJD6"/>
<accession>A0A402CJD6</accession>
<dbReference type="Proteomes" id="UP000287519">
    <property type="component" value="Unassembled WGS sequence"/>
</dbReference>
<feature type="transmembrane region" description="Helical" evidence="2">
    <location>
        <begin position="93"/>
        <end position="116"/>
    </location>
</feature>
<feature type="transmembrane region" description="Helical" evidence="2">
    <location>
        <begin position="159"/>
        <end position="182"/>
    </location>
</feature>
<feature type="compositionally biased region" description="Basic residues" evidence="1">
    <location>
        <begin position="213"/>
        <end position="223"/>
    </location>
</feature>
<gene>
    <name evidence="3" type="ORF">Rhow_007908</name>
</gene>
<name>A0A402CJD6_RHOWR</name>
<organism evidence="3 4">
    <name type="scientific">Rhodococcus wratislaviensis</name>
    <name type="common">Tsukamurella wratislaviensis</name>
    <dbReference type="NCBI Taxonomy" id="44752"/>
    <lineage>
        <taxon>Bacteria</taxon>
        <taxon>Bacillati</taxon>
        <taxon>Actinomycetota</taxon>
        <taxon>Actinomycetes</taxon>
        <taxon>Mycobacteriales</taxon>
        <taxon>Nocardiaceae</taxon>
        <taxon>Rhodococcus</taxon>
    </lineage>
</organism>
<keyword evidence="4" id="KW-1185">Reference proteome</keyword>
<dbReference type="EMBL" id="BHYM01000079">
    <property type="protein sequence ID" value="GCE43678.1"/>
    <property type="molecule type" value="Genomic_DNA"/>
</dbReference>
<feature type="transmembrane region" description="Helical" evidence="2">
    <location>
        <begin position="60"/>
        <end position="81"/>
    </location>
</feature>
<evidence type="ECO:0000313" key="4">
    <source>
        <dbReference type="Proteomes" id="UP000287519"/>
    </source>
</evidence>
<feature type="transmembrane region" description="Helical" evidence="2">
    <location>
        <begin position="26"/>
        <end position="48"/>
    </location>
</feature>